<comment type="caution">
    <text evidence="1">The sequence shown here is derived from an EMBL/GenBank/DDBJ whole genome shotgun (WGS) entry which is preliminary data.</text>
</comment>
<dbReference type="GeneID" id="36319232"/>
<evidence type="ECO:0000313" key="2">
    <source>
        <dbReference type="Proteomes" id="UP000034350"/>
    </source>
</evidence>
<proteinExistence type="predicted"/>
<dbReference type="EMBL" id="JPQZ01000183">
    <property type="protein sequence ID" value="KKO73896.1"/>
    <property type="molecule type" value="Genomic_DNA"/>
</dbReference>
<dbReference type="RefSeq" id="XP_024329638.1">
    <property type="nucleotide sequence ID" value="XM_024474316.1"/>
</dbReference>
<dbReference type="Proteomes" id="UP000034350">
    <property type="component" value="Unassembled WGS sequence"/>
</dbReference>
<protein>
    <submittedName>
        <fullName evidence="1">Uncharacterized protein</fullName>
    </submittedName>
</protein>
<dbReference type="AlphaFoldDB" id="A0A0F9W840"/>
<gene>
    <name evidence="1" type="ORF">AAJ76_1830002193</name>
</gene>
<organism evidence="1 2">
    <name type="scientific">Vairimorpha ceranae</name>
    <dbReference type="NCBI Taxonomy" id="40302"/>
    <lineage>
        <taxon>Eukaryota</taxon>
        <taxon>Fungi</taxon>
        <taxon>Fungi incertae sedis</taxon>
        <taxon>Microsporidia</taxon>
        <taxon>Nosematidae</taxon>
        <taxon>Vairimorpha</taxon>
    </lineage>
</organism>
<evidence type="ECO:0000313" key="1">
    <source>
        <dbReference type="EMBL" id="KKO73896.1"/>
    </source>
</evidence>
<dbReference type="VEuPathDB" id="MicrosporidiaDB:NCER_102390"/>
<reference evidence="1 2" key="1">
    <citation type="journal article" date="2015" name="Environ. Microbiol.">
        <title>Genome analyses suggest the presence of polyploidy and recent human-driven expansions in eight global populations of the honeybee pathogen Nosema ceranae.</title>
        <authorList>
            <person name="Pelin A."/>
            <person name="Selman M."/>
            <person name="Aris-Brosou S."/>
            <person name="Farinelli L."/>
            <person name="Corradi N."/>
        </authorList>
    </citation>
    <scope>NUCLEOTIDE SEQUENCE [LARGE SCALE GENOMIC DNA]</scope>
    <source>
        <strain evidence="1 2">PA08 1199</strain>
    </source>
</reference>
<dbReference type="VEuPathDB" id="MicrosporidiaDB:AAJ76_1830002193"/>
<keyword evidence="2" id="KW-1185">Reference proteome</keyword>
<accession>A0A0F9W840</accession>
<sequence length="84" mass="9796">MKNLEEKILNFKFNDVILLENSKTLELFLKYNLIKTEIPCVKCDGRMRIMVAAMYIDGYAYRCSSKACRSRESFKKGSKMGTRI</sequence>
<name>A0A0F9W840_9MICR</name>